<feature type="transmembrane region" description="Helical" evidence="2">
    <location>
        <begin position="285"/>
        <end position="302"/>
    </location>
</feature>
<feature type="domain" description="DUF7939" evidence="4">
    <location>
        <begin position="323"/>
        <end position="396"/>
    </location>
</feature>
<feature type="region of interest" description="Disordered" evidence="1">
    <location>
        <begin position="395"/>
        <end position="415"/>
    </location>
</feature>
<dbReference type="Pfam" id="PF25607">
    <property type="entry name" value="DUF7939"/>
    <property type="match status" value="1"/>
</dbReference>
<keyword evidence="3" id="KW-0732">Signal</keyword>
<proteinExistence type="predicted"/>
<reference evidence="5 6" key="1">
    <citation type="submission" date="2019-02" db="EMBL/GenBank/DDBJ databases">
        <title>Deep-cultivation of Planctomycetes and their phenomic and genomic characterization uncovers novel biology.</title>
        <authorList>
            <person name="Wiegand S."/>
            <person name="Jogler M."/>
            <person name="Boedeker C."/>
            <person name="Pinto D."/>
            <person name="Vollmers J."/>
            <person name="Rivas-Marin E."/>
            <person name="Kohn T."/>
            <person name="Peeters S.H."/>
            <person name="Heuer A."/>
            <person name="Rast P."/>
            <person name="Oberbeckmann S."/>
            <person name="Bunk B."/>
            <person name="Jeske O."/>
            <person name="Meyerdierks A."/>
            <person name="Storesund J.E."/>
            <person name="Kallscheuer N."/>
            <person name="Luecker S."/>
            <person name="Lage O.M."/>
            <person name="Pohl T."/>
            <person name="Merkel B.J."/>
            <person name="Hornburger P."/>
            <person name="Mueller R.-W."/>
            <person name="Bruemmer F."/>
            <person name="Labrenz M."/>
            <person name="Spormann A.M."/>
            <person name="Op den Camp H."/>
            <person name="Overmann J."/>
            <person name="Amann R."/>
            <person name="Jetten M.S.M."/>
            <person name="Mascher T."/>
            <person name="Medema M.H."/>
            <person name="Devos D.P."/>
            <person name="Kaster A.-K."/>
            <person name="Ovreas L."/>
            <person name="Rohde M."/>
            <person name="Galperin M.Y."/>
            <person name="Jogler C."/>
        </authorList>
    </citation>
    <scope>NUCLEOTIDE SEQUENCE [LARGE SCALE GENOMIC DNA]</scope>
    <source>
        <strain evidence="5 6">HG66A1</strain>
    </source>
</reference>
<evidence type="ECO:0000313" key="5">
    <source>
        <dbReference type="EMBL" id="QDT23625.1"/>
    </source>
</evidence>
<gene>
    <name evidence="5" type="ORF">HG66A1_54470</name>
</gene>
<dbReference type="PANTHER" id="PTHR40940">
    <property type="entry name" value="PROTEIN BATD-RELATED"/>
    <property type="match status" value="1"/>
</dbReference>
<evidence type="ECO:0000256" key="1">
    <source>
        <dbReference type="SAM" id="MobiDB-lite"/>
    </source>
</evidence>
<keyword evidence="2" id="KW-0472">Membrane</keyword>
<dbReference type="RefSeq" id="WP_145191323.1">
    <property type="nucleotide sequence ID" value="NZ_CP036266.1"/>
</dbReference>
<keyword evidence="6" id="KW-1185">Reference proteome</keyword>
<dbReference type="PANTHER" id="PTHR40940:SF1">
    <property type="entry name" value="PROTEIN BATD"/>
    <property type="match status" value="1"/>
</dbReference>
<accession>A0A517PW76</accession>
<evidence type="ECO:0000256" key="3">
    <source>
        <dbReference type="SAM" id="SignalP"/>
    </source>
</evidence>
<dbReference type="InterPro" id="IPR057699">
    <property type="entry name" value="DUF7939"/>
</dbReference>
<keyword evidence="2" id="KW-0812">Transmembrane</keyword>
<keyword evidence="2" id="KW-1133">Transmembrane helix</keyword>
<name>A0A517PW76_9PLAN</name>
<dbReference type="EMBL" id="CP036266">
    <property type="protein sequence ID" value="QDT23625.1"/>
    <property type="molecule type" value="Genomic_DNA"/>
</dbReference>
<feature type="chain" id="PRO_5021774487" description="DUF7939 domain-containing protein" evidence="3">
    <location>
        <begin position="22"/>
        <end position="415"/>
    </location>
</feature>
<evidence type="ECO:0000313" key="6">
    <source>
        <dbReference type="Proteomes" id="UP000320421"/>
    </source>
</evidence>
<dbReference type="InterPro" id="IPR025738">
    <property type="entry name" value="BatD"/>
</dbReference>
<organism evidence="5 6">
    <name type="scientific">Gimesia chilikensis</name>
    <dbReference type="NCBI Taxonomy" id="2605989"/>
    <lineage>
        <taxon>Bacteria</taxon>
        <taxon>Pseudomonadati</taxon>
        <taxon>Planctomycetota</taxon>
        <taxon>Planctomycetia</taxon>
        <taxon>Planctomycetales</taxon>
        <taxon>Planctomycetaceae</taxon>
        <taxon>Gimesia</taxon>
    </lineage>
</organism>
<feature type="signal peptide" evidence="3">
    <location>
        <begin position="1"/>
        <end position="21"/>
    </location>
</feature>
<sequence length="415" mass="45516" precursor="true">MRVFSGVILLMISLMSRALVAAEVEPASIKIKEQTWWVGQQVPFTVQLRAPGSFSGAAVFSLPEIPRVVIIKTGSPVVSSEEIEGKTWFVQTHDFALFSQQSGTVTIPEFTVRFSHKDGFTGPVHDQSAQVPAAQVKIERPPGSSAQDFLVTTDSFKLKERWDPQPGATEQGAVFQRTITQEADHVTGMALAPPPEAVPAGVRLYLGQPTVSDKTERGAFIGTRVDTLTYQLQEAGTWTLPAIRYQWWDPEKKTFGSQTLPAVTFEVQGTAVPVTDAPAEASPKSIYLGLAVLGTCLVLMYWQRQRMRNGLRWIGQHWNSPERVAAAKLLAGCRTNNPHATQRAWQVWLNCRGADASISPELKAAVQELQSALYGVNQSADWQGARLAAAFRANQRTDKKSGLKKQSALPALNPR</sequence>
<dbReference type="Proteomes" id="UP000320421">
    <property type="component" value="Chromosome"/>
</dbReference>
<dbReference type="AlphaFoldDB" id="A0A517PW76"/>
<protein>
    <recommendedName>
        <fullName evidence="4">DUF7939 domain-containing protein</fullName>
    </recommendedName>
</protein>
<evidence type="ECO:0000256" key="2">
    <source>
        <dbReference type="SAM" id="Phobius"/>
    </source>
</evidence>
<evidence type="ECO:0000259" key="4">
    <source>
        <dbReference type="Pfam" id="PF25607"/>
    </source>
</evidence>
<dbReference type="OrthoDB" id="265905at2"/>